<evidence type="ECO:0000259" key="9">
    <source>
        <dbReference type="PROSITE" id="PS51379"/>
    </source>
</evidence>
<keyword evidence="2" id="KW-0004">4Fe-4S</keyword>
<dbReference type="GO" id="GO:0016903">
    <property type="term" value="F:oxidoreductase activity, acting on the aldehyde or oxo group of donors"/>
    <property type="evidence" value="ECO:0007669"/>
    <property type="project" value="InterPro"/>
</dbReference>
<sequence>MSDHSQEPAASINSEDNEPQHTAHKYPGIPITCNGNQLVATHVEARITDGGIFYPITPSTEGGELYQQSWAQGDLNVFGQQKIAVETEGEHSAQGGATAFAITGRRTVNFTSGQGILYAMEQYHHAPGKLSTMVLEIGARALTKHALNVHCGHDDIYSALDTGWTMLCAKDAQQAADQALILRKVNELSLNPGMNIQDGMLTTHAERVFRKPEAELLREFLGAPDDIIDCPTDAQKELFGATRRRVPKMMDLCSPVLVGPVQNQEHHMNGVVGRRNHFNEPILGMLEDAYQEFAELTGREYGLLTEYKTDDADTVFISIGCAAENIEAACDYIRDTRGEKVGSIHFNVLRPFPEAVLIEAIRGKKTLIILERTDEGLSGDNPLSRDIRAAIGKSRDARQWAGNIPALAPEETPRLFRGVYGIGSRDFRPEHVLGAYEFSQNKIARKDGSKASDGKTFFTLGVDHVYSVISDDTPSLLPEKSIAVRFHSIGGWGMITTGKNLGNILGEFGSMLAERNPEYDAETGQLLPKLHIAANPKYGSEKKGAPTNYFLVVAPERVRVNCELNHVDVVLCCDPKAFTHSNPLAGINPGGCLVWESHQDPKSAWESIPQQHRQFIRDNNIRIFILPGFDIAKKATHREDLQMRMQGNSFLGAFFKVSPFLSDNDISEEAFLEIVRKQYVKKFGRFGDAVVESNMTVMREGAARVQEIPYGELDAPDTSSLRLPPLAPTHAPEPVLPTISCTGMECYIPQPEDQRPRSPIQMQSKFDGEFRAGLGYHQPASALASVGVMAAATAATTSKYVARRMTPKFIPENCTQCMDCITACPDTALPNTAQEIGTVLRTAAKAYVTDPDQSKALMHHLPEVEAKARKRMADAIAAKESTPFKDIIKDEVIALNGSVSEKAKDEFFAILDVVPIAYTKVAAIFRGKEKKTGDGGLFSIFVADLCKGCGECVEQCGHGALEMIEDTPELNQKLASAQLFSRMLPDTPQKYLGLYNDDTPEDSRPAALRNHLMVRRNYEALVSGDGACAGCGEKSILRAIASVTEAYMRPIYHKKADRLIQKADQIEATGAELLEQLKSRSEEEYLLFKRAVAHVIMGLGGENDADTDLRLKQNGIITDEDIISALVSIMRVDAYNHNSLQSVDGRLANGMSVMLMGANTGCNTVYGSTPPSNPHPYPWMNSLFQDGATISWLMGESLILRHSRRSVAPERLASKLVQLADNPDATVMNEQGYFDVTHLSDLQMTDLELRELPKVWCVGGDGALGDIGFQNLSKAVLQGRPNIKFLMLDTQVYSNTGGQNSDSSFMPGGYDMNQFGEGTQGKMTERKSVADTLTAGHGSPYVAQISIANAAKLYQSLFEGLEYRGAAFYQCFTTCQPEHGVGDDASAIQAKLSRDSRAMPEFIFNSSLGETAQECFDIKGNPNNTRDWQQVRSKLEKGLTYAFTTAHWAMTEARFRQHRKAISEEEAAKLIPLENILPLITQLDVTHRHFANPESPAYVPDFEVMIRTEFNGKVQHFSISRQLVLFCVERRKSWRMIQSRAGIDNPDYQNQRAILAKLEAGELSREEILLKGAEILTSDS</sequence>
<dbReference type="InterPro" id="IPR019752">
    <property type="entry name" value="Pyrv/ketoisovalerate_OxRed_cat"/>
</dbReference>
<dbReference type="PANTHER" id="PTHR32154">
    <property type="entry name" value="PYRUVATE-FLAVODOXIN OXIDOREDUCTASE-RELATED"/>
    <property type="match status" value="1"/>
</dbReference>
<dbReference type="SUPFAM" id="SSF53323">
    <property type="entry name" value="Pyruvate-ferredoxin oxidoreductase, PFOR, domain III"/>
    <property type="match status" value="1"/>
</dbReference>
<dbReference type="GO" id="GO:0046872">
    <property type="term" value="F:metal ion binding"/>
    <property type="evidence" value="ECO:0007669"/>
    <property type="project" value="UniProtKB-KW"/>
</dbReference>
<evidence type="ECO:0000256" key="7">
    <source>
        <dbReference type="ARBA" id="ARBA00023014"/>
    </source>
</evidence>
<evidence type="ECO:0000256" key="6">
    <source>
        <dbReference type="ARBA" id="ARBA00023004"/>
    </source>
</evidence>
<dbReference type="RefSeq" id="WP_178931387.1">
    <property type="nucleotide sequence ID" value="NZ_JACBAZ010000001.1"/>
</dbReference>
<dbReference type="EMBL" id="JACBAZ010000001">
    <property type="protein sequence ID" value="NWK54884.1"/>
    <property type="molecule type" value="Genomic_DNA"/>
</dbReference>
<keyword evidence="4" id="KW-0249">Electron transport</keyword>
<keyword evidence="11" id="KW-1185">Reference proteome</keyword>
<keyword evidence="5" id="KW-0560">Oxidoreductase</keyword>
<dbReference type="GO" id="GO:0030976">
    <property type="term" value="F:thiamine pyrophosphate binding"/>
    <property type="evidence" value="ECO:0007669"/>
    <property type="project" value="InterPro"/>
</dbReference>
<comment type="caution">
    <text evidence="10">The sequence shown here is derived from an EMBL/GenBank/DDBJ whole genome shotgun (WGS) entry which is preliminary data.</text>
</comment>
<dbReference type="InterPro" id="IPR017896">
    <property type="entry name" value="4Fe4S_Fe-S-bd"/>
</dbReference>
<reference evidence="10 11" key="1">
    <citation type="submission" date="2020-07" db="EMBL/GenBank/DDBJ databases">
        <title>Roseicoccus Jingziensis gen. nov., sp. nov., isolated from coastal seawater.</title>
        <authorList>
            <person name="Feng X."/>
        </authorList>
    </citation>
    <scope>NUCLEOTIDE SEQUENCE [LARGE SCALE GENOMIC DNA]</scope>
    <source>
        <strain evidence="10 11">N1E253</strain>
    </source>
</reference>
<keyword evidence="7" id="KW-0411">Iron-sulfur</keyword>
<evidence type="ECO:0000313" key="10">
    <source>
        <dbReference type="EMBL" id="NWK54884.1"/>
    </source>
</evidence>
<evidence type="ECO:0000256" key="1">
    <source>
        <dbReference type="ARBA" id="ARBA00022448"/>
    </source>
</evidence>
<dbReference type="InterPro" id="IPR017900">
    <property type="entry name" value="4Fe4S_Fe_S_CS"/>
</dbReference>
<evidence type="ECO:0000256" key="8">
    <source>
        <dbReference type="SAM" id="MobiDB-lite"/>
    </source>
</evidence>
<proteinExistence type="predicted"/>
<dbReference type="Pfam" id="PF01855">
    <property type="entry name" value="POR_N"/>
    <property type="match status" value="1"/>
</dbReference>
<feature type="domain" description="4Fe-4S ferredoxin-type" evidence="9">
    <location>
        <begin position="805"/>
        <end position="834"/>
    </location>
</feature>
<dbReference type="InterPro" id="IPR033412">
    <property type="entry name" value="PFOR_II"/>
</dbReference>
<evidence type="ECO:0000256" key="5">
    <source>
        <dbReference type="ARBA" id="ARBA00023002"/>
    </source>
</evidence>
<evidence type="ECO:0000313" key="11">
    <source>
        <dbReference type="Proteomes" id="UP000557872"/>
    </source>
</evidence>
<dbReference type="SUPFAM" id="SSF52518">
    <property type="entry name" value="Thiamin diphosphate-binding fold (THDP-binding)"/>
    <property type="match status" value="2"/>
</dbReference>
<dbReference type="InterPro" id="IPR002869">
    <property type="entry name" value="Pyrv_flavodox_OxRed_cen"/>
</dbReference>
<dbReference type="Pfam" id="PF01558">
    <property type="entry name" value="POR"/>
    <property type="match status" value="1"/>
</dbReference>
<dbReference type="InterPro" id="IPR009014">
    <property type="entry name" value="Transketo_C/PFOR_II"/>
</dbReference>
<dbReference type="GO" id="GO:0044281">
    <property type="term" value="P:small molecule metabolic process"/>
    <property type="evidence" value="ECO:0007669"/>
    <property type="project" value="UniProtKB-ARBA"/>
</dbReference>
<organism evidence="10 11">
    <name type="scientific">Oceaniferula marina</name>
    <dbReference type="NCBI Taxonomy" id="2748318"/>
    <lineage>
        <taxon>Bacteria</taxon>
        <taxon>Pseudomonadati</taxon>
        <taxon>Verrucomicrobiota</taxon>
        <taxon>Verrucomicrobiia</taxon>
        <taxon>Verrucomicrobiales</taxon>
        <taxon>Verrucomicrobiaceae</taxon>
        <taxon>Oceaniferula</taxon>
    </lineage>
</organism>
<dbReference type="CDD" id="cd07034">
    <property type="entry name" value="TPP_PYR_PFOR_IOR-alpha_like"/>
    <property type="match status" value="1"/>
</dbReference>
<dbReference type="Proteomes" id="UP000557872">
    <property type="component" value="Unassembled WGS sequence"/>
</dbReference>
<protein>
    <submittedName>
        <fullName evidence="10">2-oxoacid:acceptor oxidoreductase family protein</fullName>
    </submittedName>
</protein>
<feature type="region of interest" description="Disordered" evidence="8">
    <location>
        <begin position="1"/>
        <end position="29"/>
    </location>
</feature>
<dbReference type="Pfam" id="PF02775">
    <property type="entry name" value="TPP_enzyme_C"/>
    <property type="match status" value="1"/>
</dbReference>
<evidence type="ECO:0000256" key="2">
    <source>
        <dbReference type="ARBA" id="ARBA00022485"/>
    </source>
</evidence>
<keyword evidence="3" id="KW-0479">Metal-binding</keyword>
<dbReference type="Gene3D" id="3.40.50.970">
    <property type="match status" value="2"/>
</dbReference>
<evidence type="ECO:0000256" key="3">
    <source>
        <dbReference type="ARBA" id="ARBA00022723"/>
    </source>
</evidence>
<gene>
    <name evidence="10" type="ORF">HW115_04640</name>
</gene>
<dbReference type="SUPFAM" id="SSF52922">
    <property type="entry name" value="TK C-terminal domain-like"/>
    <property type="match status" value="1"/>
</dbReference>
<dbReference type="InterPro" id="IPR011766">
    <property type="entry name" value="TPP_enzyme_TPP-bd"/>
</dbReference>
<dbReference type="InterPro" id="IPR029061">
    <property type="entry name" value="THDP-binding"/>
</dbReference>
<name>A0A851GL49_9BACT</name>
<feature type="domain" description="4Fe-4S ferredoxin-type" evidence="9">
    <location>
        <begin position="936"/>
        <end position="966"/>
    </location>
</feature>
<dbReference type="GO" id="GO:0051539">
    <property type="term" value="F:4 iron, 4 sulfur cluster binding"/>
    <property type="evidence" value="ECO:0007669"/>
    <property type="project" value="UniProtKB-KW"/>
</dbReference>
<dbReference type="PANTHER" id="PTHR32154:SF0">
    <property type="entry name" value="PYRUVATE-FLAVODOXIN OXIDOREDUCTASE-RELATED"/>
    <property type="match status" value="1"/>
</dbReference>
<dbReference type="InterPro" id="IPR050722">
    <property type="entry name" value="Pyruvate:ferred/Flavod_OxRd"/>
</dbReference>
<dbReference type="Gene3D" id="3.40.50.920">
    <property type="match status" value="1"/>
</dbReference>
<evidence type="ECO:0000256" key="4">
    <source>
        <dbReference type="ARBA" id="ARBA00022982"/>
    </source>
</evidence>
<dbReference type="Gene3D" id="3.30.70.20">
    <property type="match status" value="1"/>
</dbReference>
<dbReference type="PROSITE" id="PS51379">
    <property type="entry name" value="4FE4S_FER_2"/>
    <property type="match status" value="2"/>
</dbReference>
<keyword evidence="1" id="KW-0813">Transport</keyword>
<dbReference type="GO" id="GO:0006979">
    <property type="term" value="P:response to oxidative stress"/>
    <property type="evidence" value="ECO:0007669"/>
    <property type="project" value="TreeGrafter"/>
</dbReference>
<keyword evidence="6" id="KW-0408">Iron</keyword>
<dbReference type="Gene3D" id="3.40.920.10">
    <property type="entry name" value="Pyruvate-ferredoxin oxidoreductase, PFOR, domain III"/>
    <property type="match status" value="1"/>
</dbReference>
<dbReference type="SUPFAM" id="SSF54862">
    <property type="entry name" value="4Fe-4S ferredoxins"/>
    <property type="match status" value="1"/>
</dbReference>
<dbReference type="Pfam" id="PF17147">
    <property type="entry name" value="PFOR_II"/>
    <property type="match status" value="1"/>
</dbReference>
<dbReference type="InterPro" id="IPR002880">
    <property type="entry name" value="Pyrv_Fd/Flavodoxin_OxRdtase_N"/>
</dbReference>
<accession>A0A851GL49</accession>
<dbReference type="PROSITE" id="PS00198">
    <property type="entry name" value="4FE4S_FER_1"/>
    <property type="match status" value="2"/>
</dbReference>